<feature type="compositionally biased region" description="Low complexity" evidence="1">
    <location>
        <begin position="54"/>
        <end position="64"/>
    </location>
</feature>
<dbReference type="Pfam" id="PF12671">
    <property type="entry name" value="Amidase_6"/>
    <property type="match status" value="1"/>
</dbReference>
<evidence type="ECO:0000313" key="3">
    <source>
        <dbReference type="EMBL" id="MBP2017257.1"/>
    </source>
</evidence>
<accession>A0ABS4JP09</accession>
<comment type="caution">
    <text evidence="3">The sequence shown here is derived from an EMBL/GenBank/DDBJ whole genome shotgun (WGS) entry which is preliminary data.</text>
</comment>
<keyword evidence="4" id="KW-1185">Reference proteome</keyword>
<feature type="region of interest" description="Disordered" evidence="1">
    <location>
        <begin position="1"/>
        <end position="76"/>
    </location>
</feature>
<feature type="compositionally biased region" description="Basic and acidic residues" evidence="1">
    <location>
        <begin position="66"/>
        <end position="76"/>
    </location>
</feature>
<name>A0ABS4JP09_9FIRM</name>
<organism evidence="3 4">
    <name type="scientific">Symbiobacterium terraclitae</name>
    <dbReference type="NCBI Taxonomy" id="557451"/>
    <lineage>
        <taxon>Bacteria</taxon>
        <taxon>Bacillati</taxon>
        <taxon>Bacillota</taxon>
        <taxon>Clostridia</taxon>
        <taxon>Eubacteriales</taxon>
        <taxon>Symbiobacteriaceae</taxon>
        <taxon>Symbiobacterium</taxon>
    </lineage>
</organism>
<dbReference type="PANTHER" id="PTHR40032">
    <property type="entry name" value="EXPORTED PROTEIN-RELATED"/>
    <property type="match status" value="1"/>
</dbReference>
<dbReference type="PANTHER" id="PTHR40032:SF1">
    <property type="entry name" value="EXPORTED PROTEIN"/>
    <property type="match status" value="1"/>
</dbReference>
<reference evidence="3 4" key="1">
    <citation type="submission" date="2021-03" db="EMBL/GenBank/DDBJ databases">
        <title>Genomic Encyclopedia of Type Strains, Phase IV (KMG-IV): sequencing the most valuable type-strain genomes for metagenomic binning, comparative biology and taxonomic classification.</title>
        <authorList>
            <person name="Goeker M."/>
        </authorList>
    </citation>
    <scope>NUCLEOTIDE SEQUENCE [LARGE SCALE GENOMIC DNA]</scope>
    <source>
        <strain evidence="3 4">DSM 27138</strain>
    </source>
</reference>
<dbReference type="EMBL" id="JAGGLG010000003">
    <property type="protein sequence ID" value="MBP2017257.1"/>
    <property type="molecule type" value="Genomic_DNA"/>
</dbReference>
<evidence type="ECO:0000259" key="2">
    <source>
        <dbReference type="Pfam" id="PF12671"/>
    </source>
</evidence>
<protein>
    <recommendedName>
        <fullName evidence="2">Putative amidase domain-containing protein</fullName>
    </recommendedName>
</protein>
<feature type="compositionally biased region" description="Polar residues" evidence="1">
    <location>
        <begin position="43"/>
        <end position="53"/>
    </location>
</feature>
<evidence type="ECO:0000256" key="1">
    <source>
        <dbReference type="SAM" id="MobiDB-lite"/>
    </source>
</evidence>
<dbReference type="InterPro" id="IPR024301">
    <property type="entry name" value="Amidase_6"/>
</dbReference>
<sequence length="418" mass="46863">MKKPADPGRDARFKDAPKPARSPRQVESPKNSSPPRAGEKADSGQSTRPGESSQPGEPAQPEAQPETEKPPKPDLTPRLREIYERRAQRFVTGPAGPSLKDDFLLERRTAQWALQHEEGKYRYVEAWARERGVKFVEAKTEIWVKELKVTEDRARFYVAQSLMLGYQYPGEEAVNRFGVGSRHIIELHRTADDRWLIGLEWYSDPLGDETETPAETPKRKPSTGRVPQVLAGLLAPTAEATALSTAASAGRLDLAYRYDREGAVRYMDTYCGLAAGCGNGNKYNTKFRNYMGEGGDCANFVSQALRHGGKIPVPYFTRVDGLVSHLRYTGKADLVAKGDFATVWRIAAGKPDGFRSFVRPGDVLAYQYKDKMAHVALITGFDSRGYPLGNSHTADRYHVPFDLGWDRKTIYWFVQMRD</sequence>
<dbReference type="Proteomes" id="UP001519289">
    <property type="component" value="Unassembled WGS sequence"/>
</dbReference>
<proteinExistence type="predicted"/>
<feature type="domain" description="Putative amidase" evidence="2">
    <location>
        <begin position="257"/>
        <end position="410"/>
    </location>
</feature>
<dbReference type="RefSeq" id="WP_209465399.1">
    <property type="nucleotide sequence ID" value="NZ_JAGGLG010000003.1"/>
</dbReference>
<feature type="compositionally biased region" description="Basic and acidic residues" evidence="1">
    <location>
        <begin position="1"/>
        <end position="18"/>
    </location>
</feature>
<evidence type="ECO:0000313" key="4">
    <source>
        <dbReference type="Proteomes" id="UP001519289"/>
    </source>
</evidence>
<gene>
    <name evidence="3" type="ORF">J2Z79_000631</name>
</gene>